<dbReference type="Gene3D" id="1.10.357.10">
    <property type="entry name" value="Tetracycline Repressor, domain 2"/>
    <property type="match status" value="1"/>
</dbReference>
<dbReference type="Pfam" id="PF00440">
    <property type="entry name" value="TetR_N"/>
    <property type="match status" value="1"/>
</dbReference>
<protein>
    <submittedName>
        <fullName evidence="6">TetR/AcrR family transcriptional regulator</fullName>
    </submittedName>
</protein>
<dbReference type="PANTHER" id="PTHR30055">
    <property type="entry name" value="HTH-TYPE TRANSCRIPTIONAL REGULATOR RUTR"/>
    <property type="match status" value="1"/>
</dbReference>
<evidence type="ECO:0000259" key="5">
    <source>
        <dbReference type="PROSITE" id="PS50977"/>
    </source>
</evidence>
<dbReference type="SUPFAM" id="SSF46689">
    <property type="entry name" value="Homeodomain-like"/>
    <property type="match status" value="1"/>
</dbReference>
<proteinExistence type="predicted"/>
<dbReference type="PRINTS" id="PR00455">
    <property type="entry name" value="HTHTETR"/>
</dbReference>
<sequence length="210" mass="22895">MRRLPVQSRSTQTIECILEAASRLIGMAGRAHYTTNAVAARAGVSIGTLYQYFPNKDALTAALILRVHERIADNLRVVVETTEDLDLSTALARAIEVAITSVGEDGALHRALEQEEDRLPRSDALAAVEAKIEALNAALLERYLDPDKVQGSARHTVAMDAFKMVRAMTQSDAVQVAGPLDLKERMHRAILGYVAPLCRPDLVGPTYFST</sequence>
<comment type="caution">
    <text evidence="6">The sequence shown here is derived from an EMBL/GenBank/DDBJ whole genome shotgun (WGS) entry which is preliminary data.</text>
</comment>
<dbReference type="PROSITE" id="PS50977">
    <property type="entry name" value="HTH_TETR_2"/>
    <property type="match status" value="1"/>
</dbReference>
<evidence type="ECO:0000256" key="2">
    <source>
        <dbReference type="ARBA" id="ARBA00023125"/>
    </source>
</evidence>
<organism evidence="6 7">
    <name type="scientific">Caulobacter segnis</name>
    <dbReference type="NCBI Taxonomy" id="88688"/>
    <lineage>
        <taxon>Bacteria</taxon>
        <taxon>Pseudomonadati</taxon>
        <taxon>Pseudomonadota</taxon>
        <taxon>Alphaproteobacteria</taxon>
        <taxon>Caulobacterales</taxon>
        <taxon>Caulobacteraceae</taxon>
        <taxon>Caulobacter</taxon>
    </lineage>
</organism>
<dbReference type="InterPro" id="IPR001647">
    <property type="entry name" value="HTH_TetR"/>
</dbReference>
<dbReference type="EMBL" id="QFQZ01000019">
    <property type="protein sequence ID" value="PZR35092.1"/>
    <property type="molecule type" value="Genomic_DNA"/>
</dbReference>
<dbReference type="GO" id="GO:0000976">
    <property type="term" value="F:transcription cis-regulatory region binding"/>
    <property type="evidence" value="ECO:0007669"/>
    <property type="project" value="TreeGrafter"/>
</dbReference>
<dbReference type="GO" id="GO:0003700">
    <property type="term" value="F:DNA-binding transcription factor activity"/>
    <property type="evidence" value="ECO:0007669"/>
    <property type="project" value="TreeGrafter"/>
</dbReference>
<reference evidence="6 7" key="1">
    <citation type="submission" date="2017-08" db="EMBL/GenBank/DDBJ databases">
        <title>Infants hospitalized years apart are colonized by the same room-sourced microbial strains.</title>
        <authorList>
            <person name="Brooks B."/>
            <person name="Olm M.R."/>
            <person name="Firek B.A."/>
            <person name="Baker R."/>
            <person name="Thomas B.C."/>
            <person name="Morowitz M.J."/>
            <person name="Banfield J.F."/>
        </authorList>
    </citation>
    <scope>NUCLEOTIDE SEQUENCE [LARGE SCALE GENOMIC DNA]</scope>
    <source>
        <strain evidence="6">S2_003_000_R2_4</strain>
    </source>
</reference>
<keyword evidence="1" id="KW-0805">Transcription regulation</keyword>
<dbReference type="Proteomes" id="UP000249393">
    <property type="component" value="Unassembled WGS sequence"/>
</dbReference>
<evidence type="ECO:0000256" key="3">
    <source>
        <dbReference type="ARBA" id="ARBA00023163"/>
    </source>
</evidence>
<keyword evidence="2 4" id="KW-0238">DNA-binding</keyword>
<evidence type="ECO:0000313" key="7">
    <source>
        <dbReference type="Proteomes" id="UP000249393"/>
    </source>
</evidence>
<name>A0A2W5V744_9CAUL</name>
<dbReference type="AlphaFoldDB" id="A0A2W5V744"/>
<dbReference type="InterPro" id="IPR009057">
    <property type="entry name" value="Homeodomain-like_sf"/>
</dbReference>
<accession>A0A2W5V744</accession>
<evidence type="ECO:0000256" key="4">
    <source>
        <dbReference type="PROSITE-ProRule" id="PRU00335"/>
    </source>
</evidence>
<keyword evidence="3" id="KW-0804">Transcription</keyword>
<evidence type="ECO:0000256" key="1">
    <source>
        <dbReference type="ARBA" id="ARBA00023015"/>
    </source>
</evidence>
<feature type="domain" description="HTH tetR-type" evidence="5">
    <location>
        <begin position="11"/>
        <end position="71"/>
    </location>
</feature>
<dbReference type="PANTHER" id="PTHR30055:SF234">
    <property type="entry name" value="HTH-TYPE TRANSCRIPTIONAL REGULATOR BETI"/>
    <property type="match status" value="1"/>
</dbReference>
<dbReference type="InterPro" id="IPR050109">
    <property type="entry name" value="HTH-type_TetR-like_transc_reg"/>
</dbReference>
<feature type="DNA-binding region" description="H-T-H motif" evidence="4">
    <location>
        <begin position="34"/>
        <end position="53"/>
    </location>
</feature>
<gene>
    <name evidence="6" type="ORF">DI526_08250</name>
</gene>
<evidence type="ECO:0000313" key="6">
    <source>
        <dbReference type="EMBL" id="PZR35092.1"/>
    </source>
</evidence>